<name>A0A2T2ZTG5_9PEZI</name>
<organism evidence="2 3">
    <name type="scientific">Coniella lustricola</name>
    <dbReference type="NCBI Taxonomy" id="2025994"/>
    <lineage>
        <taxon>Eukaryota</taxon>
        <taxon>Fungi</taxon>
        <taxon>Dikarya</taxon>
        <taxon>Ascomycota</taxon>
        <taxon>Pezizomycotina</taxon>
        <taxon>Sordariomycetes</taxon>
        <taxon>Sordariomycetidae</taxon>
        <taxon>Diaporthales</taxon>
        <taxon>Schizoparmaceae</taxon>
        <taxon>Coniella</taxon>
    </lineage>
</organism>
<feature type="signal peptide" evidence="1">
    <location>
        <begin position="1"/>
        <end position="23"/>
    </location>
</feature>
<evidence type="ECO:0000256" key="1">
    <source>
        <dbReference type="SAM" id="SignalP"/>
    </source>
</evidence>
<protein>
    <recommendedName>
        <fullName evidence="4">Secreted protein</fullName>
    </recommendedName>
</protein>
<dbReference type="EMBL" id="KZ678723">
    <property type="protein sequence ID" value="PSR76162.1"/>
    <property type="molecule type" value="Genomic_DNA"/>
</dbReference>
<evidence type="ECO:0000313" key="3">
    <source>
        <dbReference type="Proteomes" id="UP000241462"/>
    </source>
</evidence>
<feature type="chain" id="PRO_5015519911" description="Secreted protein" evidence="1">
    <location>
        <begin position="24"/>
        <end position="267"/>
    </location>
</feature>
<sequence length="267" mass="29122">MSSGNTSRLLRMLLRLRCGCCGASCLSRSQALSFLPVSTVSRPAPFVSACHLLCHAGETPWAAGTDSNRTRDEVPWGSDKALVRWINTTRLSRSLDRSLAATITMHPQSSCDWPPAALSPASTVARNESLWSVALCYRPSASVTRPHPLAVAAKFCPWPRLQLRFQLNLPAKQAAGFCIARKALPNGDLQYAAKSEHFLEVKGRLSGQLMKTATCSFYTASFPRPPGSAKHRHSALEQRSSARQPCRLFKVVQPSQPGLDMSGRAYG</sequence>
<keyword evidence="3" id="KW-1185">Reference proteome</keyword>
<dbReference type="Proteomes" id="UP000241462">
    <property type="component" value="Unassembled WGS sequence"/>
</dbReference>
<dbReference type="AlphaFoldDB" id="A0A2T2ZTG5"/>
<accession>A0A2T2ZTG5</accession>
<proteinExistence type="predicted"/>
<reference evidence="2 3" key="1">
    <citation type="journal article" date="2018" name="Mycol. Prog.">
        <title>Coniella lustricola, a new species from submerged detritus.</title>
        <authorList>
            <person name="Raudabaugh D.B."/>
            <person name="Iturriaga T."/>
            <person name="Carver A."/>
            <person name="Mondo S."/>
            <person name="Pangilinan J."/>
            <person name="Lipzen A."/>
            <person name="He G."/>
            <person name="Amirebrahimi M."/>
            <person name="Grigoriev I.V."/>
            <person name="Miller A.N."/>
        </authorList>
    </citation>
    <scope>NUCLEOTIDE SEQUENCE [LARGE SCALE GENOMIC DNA]</scope>
    <source>
        <strain evidence="2 3">B22-T-1</strain>
    </source>
</reference>
<gene>
    <name evidence="2" type="ORF">BD289DRAFT_179723</name>
</gene>
<evidence type="ECO:0008006" key="4">
    <source>
        <dbReference type="Google" id="ProtNLM"/>
    </source>
</evidence>
<evidence type="ECO:0000313" key="2">
    <source>
        <dbReference type="EMBL" id="PSR76162.1"/>
    </source>
</evidence>
<dbReference type="InParanoid" id="A0A2T2ZTG5"/>
<keyword evidence="1" id="KW-0732">Signal</keyword>